<organism evidence="3 4">
    <name type="scientific">Georgenia soli</name>
    <dbReference type="NCBI Taxonomy" id="638953"/>
    <lineage>
        <taxon>Bacteria</taxon>
        <taxon>Bacillati</taxon>
        <taxon>Actinomycetota</taxon>
        <taxon>Actinomycetes</taxon>
        <taxon>Micrococcales</taxon>
        <taxon>Bogoriellaceae</taxon>
        <taxon>Georgenia</taxon>
    </lineage>
</organism>
<reference evidence="3 4" key="1">
    <citation type="submission" date="2017-10" db="EMBL/GenBank/DDBJ databases">
        <title>Sequencing the genomes of 1000 actinobacteria strains.</title>
        <authorList>
            <person name="Klenk H.-P."/>
        </authorList>
    </citation>
    <scope>NUCLEOTIDE SEQUENCE [LARGE SCALE GENOMIC DNA]</scope>
    <source>
        <strain evidence="3 4">DSM 21838</strain>
    </source>
</reference>
<name>A0A2A9EMM3_9MICO</name>
<dbReference type="EMBL" id="PDJI01000004">
    <property type="protein sequence ID" value="PFG39512.1"/>
    <property type="molecule type" value="Genomic_DNA"/>
</dbReference>
<dbReference type="InterPro" id="IPR005247">
    <property type="entry name" value="YbhB_YbcL/LppC-like"/>
</dbReference>
<feature type="region of interest" description="Disordered" evidence="2">
    <location>
        <begin position="73"/>
        <end position="97"/>
    </location>
</feature>
<protein>
    <submittedName>
        <fullName evidence="3">PBP family phospholipid-binding protein</fullName>
    </submittedName>
</protein>
<dbReference type="AlphaFoldDB" id="A0A2A9EMM3"/>
<comment type="similarity">
    <text evidence="1">Belongs to the UPF0098 family.</text>
</comment>
<dbReference type="OrthoDB" id="9797506at2"/>
<dbReference type="RefSeq" id="WP_098483607.1">
    <property type="nucleotide sequence ID" value="NZ_PDJI01000004.1"/>
</dbReference>
<dbReference type="InterPro" id="IPR008914">
    <property type="entry name" value="PEBP"/>
</dbReference>
<evidence type="ECO:0000256" key="2">
    <source>
        <dbReference type="SAM" id="MobiDB-lite"/>
    </source>
</evidence>
<dbReference type="InterPro" id="IPR036610">
    <property type="entry name" value="PEBP-like_sf"/>
</dbReference>
<accession>A0A2A9EMM3</accession>
<evidence type="ECO:0000256" key="1">
    <source>
        <dbReference type="ARBA" id="ARBA00007120"/>
    </source>
</evidence>
<dbReference type="SUPFAM" id="SSF49777">
    <property type="entry name" value="PEBP-like"/>
    <property type="match status" value="1"/>
</dbReference>
<dbReference type="Gene3D" id="3.90.280.10">
    <property type="entry name" value="PEBP-like"/>
    <property type="match status" value="1"/>
</dbReference>
<evidence type="ECO:0000313" key="3">
    <source>
        <dbReference type="EMBL" id="PFG39512.1"/>
    </source>
</evidence>
<dbReference type="Proteomes" id="UP000222106">
    <property type="component" value="Unassembled WGS sequence"/>
</dbReference>
<proteinExistence type="inferred from homology"/>
<gene>
    <name evidence="3" type="ORF">ATJ97_2018</name>
</gene>
<dbReference type="Pfam" id="PF01161">
    <property type="entry name" value="PBP"/>
    <property type="match status" value="1"/>
</dbReference>
<evidence type="ECO:0000313" key="4">
    <source>
        <dbReference type="Proteomes" id="UP000222106"/>
    </source>
</evidence>
<keyword evidence="4" id="KW-1185">Reference proteome</keyword>
<comment type="caution">
    <text evidence="3">The sequence shown here is derived from an EMBL/GenBank/DDBJ whole genome shotgun (WGS) entry which is preliminary data.</text>
</comment>
<sequence length="151" mass="16055">MELRSGAFGDGASIDRRHAWPDCGGQNLSPALSWSGSPEGTRSFVLTCFDPDAARGWWHWAVHDIPADVDGLPEGGPLPHGAVESDNSFGSSGWGGPCPPPGRPHRYVFTLFALPEERLPVHRGDGAGRVAEAAGRRALASATLTGTFQRR</sequence>
<dbReference type="PANTHER" id="PTHR30289">
    <property type="entry name" value="UNCHARACTERIZED PROTEIN YBCL-RELATED"/>
    <property type="match status" value="1"/>
</dbReference>
<dbReference type="CDD" id="cd00865">
    <property type="entry name" value="PEBP_bact_arch"/>
    <property type="match status" value="1"/>
</dbReference>
<dbReference type="PANTHER" id="PTHR30289:SF1">
    <property type="entry name" value="PEBP (PHOSPHATIDYLETHANOLAMINE-BINDING PROTEIN) FAMILY PROTEIN"/>
    <property type="match status" value="1"/>
</dbReference>
<dbReference type="NCBIfam" id="TIGR00481">
    <property type="entry name" value="YbhB/YbcL family Raf kinase inhibitor-like protein"/>
    <property type="match status" value="1"/>
</dbReference>